<reference evidence="2" key="1">
    <citation type="submission" date="2016-06" db="EMBL/GenBank/DDBJ databases">
        <title>Pandoraea oxalativorans DSM 23570 Genome Sequencing.</title>
        <authorList>
            <person name="Ee R."/>
            <person name="Lim Y.-L."/>
            <person name="Yong D."/>
            <person name="Yin W.-F."/>
            <person name="Chan K.-G."/>
        </authorList>
    </citation>
    <scope>NUCLEOTIDE SEQUENCE</scope>
    <source>
        <strain evidence="2">DSM 23570</strain>
        <plasmid evidence="2">pPO70-1</plasmid>
    </source>
</reference>
<dbReference type="Proteomes" id="UP000035050">
    <property type="component" value="Plasmid pPO70-1"/>
</dbReference>
<feature type="region of interest" description="Disordered" evidence="1">
    <location>
        <begin position="219"/>
        <end position="254"/>
    </location>
</feature>
<keyword evidence="3" id="KW-1185">Reference proteome</keyword>
<keyword evidence="2" id="KW-0614">Plasmid</keyword>
<organism evidence="2 3">
    <name type="scientific">Pandoraea oxalativorans</name>
    <dbReference type="NCBI Taxonomy" id="573737"/>
    <lineage>
        <taxon>Bacteria</taxon>
        <taxon>Pseudomonadati</taxon>
        <taxon>Pseudomonadota</taxon>
        <taxon>Betaproteobacteria</taxon>
        <taxon>Burkholderiales</taxon>
        <taxon>Burkholderiaceae</taxon>
        <taxon>Pandoraea</taxon>
    </lineage>
</organism>
<sequence length="254" mass="27652">MLEQVTHTTPLRQGNIAATRSPKTVLLRDVNGAAALTLGDLVAARNATSLAAVNPKPNWFSGCFTREASETTKRMRELVYCAYHPDDPGRLDVPGLIEIVRAQLHPDDQAKLRYIGDDYRGLHIEFTGVDEAPLTLYAKPQGAAKLATKGIRRARDQLATLDELEQRYRKGGMTKDPVFQSAPVTQKALLGQLAAASTYDALVNALSQQESTVLLPKTPAPTQLEEHKEAESNRASVGGMQSTQPMPEVTPRVA</sequence>
<geneLocation type="plasmid" evidence="2 3">
    <name>pPO70-1</name>
</geneLocation>
<evidence type="ECO:0000256" key="1">
    <source>
        <dbReference type="SAM" id="MobiDB-lite"/>
    </source>
</evidence>
<dbReference type="RefSeq" id="WP_052654292.1">
    <property type="nucleotide sequence ID" value="NZ_CP011518.2"/>
</dbReference>
<proteinExistence type="predicted"/>
<gene>
    <name evidence="2" type="ORF">MB84_28595</name>
</gene>
<evidence type="ECO:0000313" key="2">
    <source>
        <dbReference type="EMBL" id="AKK24763.1"/>
    </source>
</evidence>
<name>A0A0G3IDR4_9BURK</name>
<dbReference type="KEGG" id="pox:MB84_28595"/>
<protein>
    <submittedName>
        <fullName evidence="2">Uncharacterized protein</fullName>
    </submittedName>
</protein>
<dbReference type="PATRIC" id="fig|573737.6.peg.5655"/>
<evidence type="ECO:0000313" key="3">
    <source>
        <dbReference type="Proteomes" id="UP000035050"/>
    </source>
</evidence>
<accession>A0A0G3IDR4</accession>
<feature type="compositionally biased region" description="Polar residues" evidence="1">
    <location>
        <begin position="233"/>
        <end position="245"/>
    </location>
</feature>
<dbReference type="EMBL" id="CP011518">
    <property type="protein sequence ID" value="AKK24763.1"/>
    <property type="molecule type" value="Genomic_DNA"/>
</dbReference>
<dbReference type="AlphaFoldDB" id="A0A0G3IDR4"/>